<protein>
    <submittedName>
        <fullName evidence="1">Uncharacterized protein</fullName>
    </submittedName>
</protein>
<organism evidence="1 2">
    <name type="scientific">Arctium lappa</name>
    <name type="common">Greater burdock</name>
    <name type="synonym">Lappa major</name>
    <dbReference type="NCBI Taxonomy" id="4217"/>
    <lineage>
        <taxon>Eukaryota</taxon>
        <taxon>Viridiplantae</taxon>
        <taxon>Streptophyta</taxon>
        <taxon>Embryophyta</taxon>
        <taxon>Tracheophyta</taxon>
        <taxon>Spermatophyta</taxon>
        <taxon>Magnoliopsida</taxon>
        <taxon>eudicotyledons</taxon>
        <taxon>Gunneridae</taxon>
        <taxon>Pentapetalae</taxon>
        <taxon>asterids</taxon>
        <taxon>campanulids</taxon>
        <taxon>Asterales</taxon>
        <taxon>Asteraceae</taxon>
        <taxon>Carduoideae</taxon>
        <taxon>Cardueae</taxon>
        <taxon>Arctiinae</taxon>
        <taxon>Arctium</taxon>
    </lineage>
</organism>
<sequence>MFVCSATPVTCTLSSQLDLQGSTHFLALSIGTCSSNLYIGRVFYKDGGSSQKQTFHGCRIIDAAPSSDSGQKTPMLHSAFFLERGTEGIANGTKTSTKSKESSQANPIVSTGTSNEGTNQMIATNKEILKEIDVTGSGENEHRDFDNCKLPTEGGSQLGGSNFINDGNKNGLEERDAVRVHVEPAKANGSLPIWTDEQLNELFDDDLQDDMLF</sequence>
<name>A0ACB9DHL2_ARCLA</name>
<reference evidence="1 2" key="2">
    <citation type="journal article" date="2022" name="Mol. Ecol. Resour.">
        <title>The genomes of chicory, endive, great burdock and yacon provide insights into Asteraceae paleo-polyploidization history and plant inulin production.</title>
        <authorList>
            <person name="Fan W."/>
            <person name="Wang S."/>
            <person name="Wang H."/>
            <person name="Wang A."/>
            <person name="Jiang F."/>
            <person name="Liu H."/>
            <person name="Zhao H."/>
            <person name="Xu D."/>
            <person name="Zhang Y."/>
        </authorList>
    </citation>
    <scope>NUCLEOTIDE SEQUENCE [LARGE SCALE GENOMIC DNA]</scope>
    <source>
        <strain evidence="2">cv. Niubang</strain>
    </source>
</reference>
<evidence type="ECO:0000313" key="2">
    <source>
        <dbReference type="Proteomes" id="UP001055879"/>
    </source>
</evidence>
<keyword evidence="2" id="KW-1185">Reference proteome</keyword>
<proteinExistence type="predicted"/>
<dbReference type="Proteomes" id="UP001055879">
    <property type="component" value="Linkage Group LG03"/>
</dbReference>
<reference evidence="2" key="1">
    <citation type="journal article" date="2022" name="Mol. Ecol. Resour.">
        <title>The genomes of chicory, endive, great burdock and yacon provide insights into Asteraceae palaeo-polyploidization history and plant inulin production.</title>
        <authorList>
            <person name="Fan W."/>
            <person name="Wang S."/>
            <person name="Wang H."/>
            <person name="Wang A."/>
            <person name="Jiang F."/>
            <person name="Liu H."/>
            <person name="Zhao H."/>
            <person name="Xu D."/>
            <person name="Zhang Y."/>
        </authorList>
    </citation>
    <scope>NUCLEOTIDE SEQUENCE [LARGE SCALE GENOMIC DNA]</scope>
    <source>
        <strain evidence="2">cv. Niubang</strain>
    </source>
</reference>
<gene>
    <name evidence="1" type="ORF">L6452_08400</name>
</gene>
<accession>A0ACB9DHL2</accession>
<evidence type="ECO:0000313" key="1">
    <source>
        <dbReference type="EMBL" id="KAI3745985.1"/>
    </source>
</evidence>
<comment type="caution">
    <text evidence="1">The sequence shown here is derived from an EMBL/GenBank/DDBJ whole genome shotgun (WGS) entry which is preliminary data.</text>
</comment>
<dbReference type="EMBL" id="CM042049">
    <property type="protein sequence ID" value="KAI3745985.1"/>
    <property type="molecule type" value="Genomic_DNA"/>
</dbReference>